<dbReference type="Proteomes" id="UP000664914">
    <property type="component" value="Chromosome"/>
</dbReference>
<dbReference type="RefSeq" id="WP_208633195.1">
    <property type="nucleotide sequence ID" value="NZ_CP059319.1"/>
</dbReference>
<dbReference type="InterPro" id="IPR018736">
    <property type="entry name" value="DUF2279_periplasmic_lipo"/>
</dbReference>
<reference evidence="1" key="2">
    <citation type="submission" date="2021-04" db="EMBL/GenBank/DDBJ databases">
        <title>Isolation and genomic analysis of the ibuprofen-degrading bacterium Sphingomonas strain MPO218.</title>
        <authorList>
            <person name="Aulestia M."/>
            <person name="Flores A."/>
            <person name="Mangas E.L."/>
            <person name="Perez-Pulido A.J."/>
            <person name="Santero E."/>
            <person name="Camacho E.M."/>
        </authorList>
    </citation>
    <scope>NUCLEOTIDE SEQUENCE</scope>
    <source>
        <strain evidence="1">MPO218</strain>
    </source>
</reference>
<dbReference type="EMBL" id="CP059319">
    <property type="protein sequence ID" value="QTH22318.1"/>
    <property type="molecule type" value="Genomic_DNA"/>
</dbReference>
<proteinExistence type="predicted"/>
<reference evidence="1" key="1">
    <citation type="submission" date="2020-07" db="EMBL/GenBank/DDBJ databases">
        <authorList>
            <person name="Camacho E."/>
        </authorList>
    </citation>
    <scope>NUCLEOTIDE SEQUENCE</scope>
    <source>
        <strain evidence="1">MPO218</strain>
    </source>
</reference>
<accession>A0A975HEG4</accession>
<protein>
    <submittedName>
        <fullName evidence="1">YfiM family protein</fullName>
    </submittedName>
</protein>
<sequence length="334" mass="36789">MTITDGLARPVIRSLATIAFATSAAPILADAIDENAPAIDFDLSEPHKDWLAFAEQPVPAAEPGYGPSLPATPAAEEPNGQRLSFGRQVGAIKWELGAALVWVTGTNIAKVNREGGRRFHFQDEGWFGKDTINLGMDKLTHAWNTYWITDMIEARIRRKTGATNAGLTAASLSMGVMLYAELWDAHKKSSGFSFQDIAMNASGAGFSLLRNAVPGLDRKLDFRLLLIPNKDIYTPSGTRHYRQMRYLFALKLAGFEGLEDSPLRFVELHAGYRATGFTAKEEARGDPRRRRPFIGIGLNLNELFFPSRPSGWAGRAASEALQYVQVPYTAYHAD</sequence>
<evidence type="ECO:0000313" key="2">
    <source>
        <dbReference type="Proteomes" id="UP000664914"/>
    </source>
</evidence>
<evidence type="ECO:0000313" key="1">
    <source>
        <dbReference type="EMBL" id="QTH22318.1"/>
    </source>
</evidence>
<dbReference type="AlphaFoldDB" id="A0A975HEG4"/>
<name>A0A975HEG4_9SPHN</name>
<dbReference type="Pfam" id="PF10043">
    <property type="entry name" value="DUF2279"/>
    <property type="match status" value="1"/>
</dbReference>
<gene>
    <name evidence="1" type="ORF">HRJ34_01930</name>
</gene>
<organism evidence="1 2">
    <name type="scientific">Rhizorhabdus wittichii</name>
    <dbReference type="NCBI Taxonomy" id="160791"/>
    <lineage>
        <taxon>Bacteria</taxon>
        <taxon>Pseudomonadati</taxon>
        <taxon>Pseudomonadota</taxon>
        <taxon>Alphaproteobacteria</taxon>
        <taxon>Sphingomonadales</taxon>
        <taxon>Sphingomonadaceae</taxon>
        <taxon>Rhizorhabdus</taxon>
    </lineage>
</organism>